<reference evidence="4" key="2">
    <citation type="submission" date="2020-09" db="EMBL/GenBank/DDBJ databases">
        <authorList>
            <person name="Sun Q."/>
            <person name="Ohkuma M."/>
        </authorList>
    </citation>
    <scope>NUCLEOTIDE SEQUENCE</scope>
    <source>
        <strain evidence="4">JCM 4633</strain>
    </source>
</reference>
<keyword evidence="2" id="KW-0812">Transmembrane</keyword>
<dbReference type="EMBL" id="BMVB01000003">
    <property type="protein sequence ID" value="GHC40056.1"/>
    <property type="molecule type" value="Genomic_DNA"/>
</dbReference>
<keyword evidence="2" id="KW-0472">Membrane</keyword>
<feature type="signal peptide" evidence="3">
    <location>
        <begin position="1"/>
        <end position="29"/>
    </location>
</feature>
<accession>A0A918TBT1</accession>
<feature type="compositionally biased region" description="Low complexity" evidence="1">
    <location>
        <begin position="140"/>
        <end position="156"/>
    </location>
</feature>
<protein>
    <recommendedName>
        <fullName evidence="6">Copper resistance protein CopC</fullName>
    </recommendedName>
</protein>
<evidence type="ECO:0000256" key="2">
    <source>
        <dbReference type="SAM" id="Phobius"/>
    </source>
</evidence>
<keyword evidence="3" id="KW-0732">Signal</keyword>
<dbReference type="RefSeq" id="WP_190108625.1">
    <property type="nucleotide sequence ID" value="NZ_BMVB01000003.1"/>
</dbReference>
<gene>
    <name evidence="4" type="ORF">GCM10010507_12620</name>
</gene>
<evidence type="ECO:0008006" key="6">
    <source>
        <dbReference type="Google" id="ProtNLM"/>
    </source>
</evidence>
<evidence type="ECO:0000313" key="5">
    <source>
        <dbReference type="Proteomes" id="UP000646244"/>
    </source>
</evidence>
<evidence type="ECO:0000313" key="4">
    <source>
        <dbReference type="EMBL" id="GHC40056.1"/>
    </source>
</evidence>
<organism evidence="4 5">
    <name type="scientific">Streptomyces cinnamoneus</name>
    <name type="common">Streptoverticillium cinnamoneum</name>
    <dbReference type="NCBI Taxonomy" id="53446"/>
    <lineage>
        <taxon>Bacteria</taxon>
        <taxon>Bacillati</taxon>
        <taxon>Actinomycetota</taxon>
        <taxon>Actinomycetes</taxon>
        <taxon>Kitasatosporales</taxon>
        <taxon>Streptomycetaceae</taxon>
        <taxon>Streptomyces</taxon>
        <taxon>Streptomyces cinnamoneus group</taxon>
    </lineage>
</organism>
<reference evidence="4" key="1">
    <citation type="journal article" date="2014" name="Int. J. Syst. Evol. Microbiol.">
        <title>Complete genome sequence of Corynebacterium casei LMG S-19264T (=DSM 44701T), isolated from a smear-ripened cheese.</title>
        <authorList>
            <consortium name="US DOE Joint Genome Institute (JGI-PGF)"/>
            <person name="Walter F."/>
            <person name="Albersmeier A."/>
            <person name="Kalinowski J."/>
            <person name="Ruckert C."/>
        </authorList>
    </citation>
    <scope>NUCLEOTIDE SEQUENCE</scope>
    <source>
        <strain evidence="4">JCM 4633</strain>
    </source>
</reference>
<name>A0A918TBT1_STRCJ</name>
<proteinExistence type="predicted"/>
<evidence type="ECO:0000256" key="3">
    <source>
        <dbReference type="SAM" id="SignalP"/>
    </source>
</evidence>
<evidence type="ECO:0000256" key="1">
    <source>
        <dbReference type="SAM" id="MobiDB-lite"/>
    </source>
</evidence>
<dbReference type="AlphaFoldDB" id="A0A918TBT1"/>
<sequence length="200" mass="20126">MTFRPAALAPAAGLIAALTVLGTAAPAAAHGDTIHFTVTGDRPDGHVRAVAAWDNDDDPVDEPVAGTLTAQDPNGVTRGPWPLVRVEGAKATYTTRETLTPGTWKITVHCGFPDLGHGEATVNVPALTEGPPAASPSAERTTPSPAPRTGAAAATADDTESADEAGGSVTAKVVTAAAVVAAAATAAALVLRSRRTRKRS</sequence>
<keyword evidence="2" id="KW-1133">Transmembrane helix</keyword>
<dbReference type="Proteomes" id="UP000646244">
    <property type="component" value="Unassembled WGS sequence"/>
</dbReference>
<feature type="chain" id="PRO_5037066065" description="Copper resistance protein CopC" evidence="3">
    <location>
        <begin position="30"/>
        <end position="200"/>
    </location>
</feature>
<feature type="region of interest" description="Disordered" evidence="1">
    <location>
        <begin position="126"/>
        <end position="167"/>
    </location>
</feature>
<feature type="transmembrane region" description="Helical" evidence="2">
    <location>
        <begin position="173"/>
        <end position="191"/>
    </location>
</feature>
<comment type="caution">
    <text evidence="4">The sequence shown here is derived from an EMBL/GenBank/DDBJ whole genome shotgun (WGS) entry which is preliminary data.</text>
</comment>